<name>A0A1R3I9P6_9ROSI</name>
<organism evidence="1 2">
    <name type="scientific">Corchorus olitorius</name>
    <dbReference type="NCBI Taxonomy" id="93759"/>
    <lineage>
        <taxon>Eukaryota</taxon>
        <taxon>Viridiplantae</taxon>
        <taxon>Streptophyta</taxon>
        <taxon>Embryophyta</taxon>
        <taxon>Tracheophyta</taxon>
        <taxon>Spermatophyta</taxon>
        <taxon>Magnoliopsida</taxon>
        <taxon>eudicotyledons</taxon>
        <taxon>Gunneridae</taxon>
        <taxon>Pentapetalae</taxon>
        <taxon>rosids</taxon>
        <taxon>malvids</taxon>
        <taxon>Malvales</taxon>
        <taxon>Malvaceae</taxon>
        <taxon>Grewioideae</taxon>
        <taxon>Apeibeae</taxon>
        <taxon>Corchorus</taxon>
    </lineage>
</organism>
<comment type="caution">
    <text evidence="1">The sequence shown here is derived from an EMBL/GenBank/DDBJ whole genome shotgun (WGS) entry which is preliminary data.</text>
</comment>
<proteinExistence type="predicted"/>
<dbReference type="Proteomes" id="UP000187203">
    <property type="component" value="Unassembled WGS sequence"/>
</dbReference>
<keyword evidence="2" id="KW-1185">Reference proteome</keyword>
<dbReference type="AlphaFoldDB" id="A0A1R3I9P6"/>
<protein>
    <submittedName>
        <fullName evidence="1">LIGULELESS1 protein</fullName>
    </submittedName>
</protein>
<dbReference type="EMBL" id="AWUE01018591">
    <property type="protein sequence ID" value="OMO79290.1"/>
    <property type="molecule type" value="Genomic_DNA"/>
</dbReference>
<sequence length="103" mass="11449">MGFVFNKVPFFHVRSNETFTWEGAFESKSSQMKGFAHTKGGNANGQLQLPGNQLLNSFIIRCHDSNRFRPAKGKHNTAEVLNQGLFSFALMNLTVVISLNVSS</sequence>
<accession>A0A1R3I9P6</accession>
<evidence type="ECO:0000313" key="2">
    <source>
        <dbReference type="Proteomes" id="UP000187203"/>
    </source>
</evidence>
<evidence type="ECO:0000313" key="1">
    <source>
        <dbReference type="EMBL" id="OMO79290.1"/>
    </source>
</evidence>
<reference evidence="2" key="1">
    <citation type="submission" date="2013-09" db="EMBL/GenBank/DDBJ databases">
        <title>Corchorus olitorius genome sequencing.</title>
        <authorList>
            <person name="Alam M."/>
            <person name="Haque M.S."/>
            <person name="Islam M.S."/>
            <person name="Emdad E.M."/>
            <person name="Islam M.M."/>
            <person name="Ahmed B."/>
            <person name="Halim A."/>
            <person name="Hossen Q.M.M."/>
            <person name="Hossain M.Z."/>
            <person name="Ahmed R."/>
            <person name="Khan M.M."/>
            <person name="Islam R."/>
            <person name="Rashid M.M."/>
            <person name="Khan S.A."/>
            <person name="Rahman M.S."/>
            <person name="Alam M."/>
            <person name="Yahiya A.S."/>
            <person name="Khan M.S."/>
            <person name="Azam M.S."/>
            <person name="Haque T."/>
            <person name="Lashkar M.Z.H."/>
            <person name="Akhand A.I."/>
            <person name="Morshed G."/>
            <person name="Roy S."/>
            <person name="Uddin K.S."/>
            <person name="Rabeya T."/>
            <person name="Hossain A.S."/>
            <person name="Chowdhury A."/>
            <person name="Snigdha A.R."/>
            <person name="Mortoza M.S."/>
            <person name="Matin S.A."/>
            <person name="Hoque S.M.E."/>
            <person name="Islam M.K."/>
            <person name="Roy D.K."/>
            <person name="Haider R."/>
            <person name="Moosa M.M."/>
            <person name="Elias S.M."/>
            <person name="Hasan A.M."/>
            <person name="Jahan S."/>
            <person name="Shafiuddin M."/>
            <person name="Mahmood N."/>
            <person name="Shommy N.S."/>
        </authorList>
    </citation>
    <scope>NUCLEOTIDE SEQUENCE [LARGE SCALE GENOMIC DNA]</scope>
    <source>
        <strain evidence="2">cv. O-4</strain>
    </source>
</reference>
<gene>
    <name evidence="1" type="ORF">COLO4_24479</name>
</gene>